<dbReference type="eggNOG" id="ENOG502QW07">
    <property type="taxonomic scope" value="Eukaryota"/>
</dbReference>
<feature type="region of interest" description="Disordered" evidence="1">
    <location>
        <begin position="1"/>
        <end position="114"/>
    </location>
</feature>
<accession>I2H8S9</accession>
<evidence type="ECO:0000256" key="1">
    <source>
        <dbReference type="SAM" id="MobiDB-lite"/>
    </source>
</evidence>
<dbReference type="GO" id="GO:0016586">
    <property type="term" value="C:RSC-type complex"/>
    <property type="evidence" value="ECO:0007669"/>
    <property type="project" value="EnsemblFungi"/>
</dbReference>
<dbReference type="Proteomes" id="UP000002866">
    <property type="component" value="Chromosome 9"/>
</dbReference>
<name>I2H8S9_HENB6</name>
<sequence>MSPSKQETDTVDTLNSARSRTRSPSRIDYSIDTEGMVLPKDNEDDEEYREEEDDQLLSKKRKQDEDGDDNDAEYDADDVSTTRRKKRNTDGKVRSNSVSDNDRSRSASVSVPAVEKRGKSVVPIDKNGEPYILENEEYVLPIDEEGEEKITKDGDLLGGRKFMVRTFTVLGHGSTKFMLGTEPARAVGFRDSYLFFQTHPNLYKFVITQEEKNDLINRGALPYSYRGRQIALVTARSVFREFGAKIIINGKNITDDYYAKRLRQEGNVVEGTFAREPPKKPSHPHMKYSQADVLNAASNPARNTVEFFDRRHHHGGSTLTSANMTQATGKTLNSTNWLYQNAAASSRFNSDMYYDRVRILLIEQQGMRDPYTNTVHLPQSTQPTRVIDWSKIEDTKLEKDERFSIINEIRIQDSDLTRSFTGLSDIPKEVYEGLVSDDIKKAIEEQIDFENGKI</sequence>
<feature type="compositionally biased region" description="Acidic residues" evidence="1">
    <location>
        <begin position="42"/>
        <end position="55"/>
    </location>
</feature>
<organism evidence="2 3">
    <name type="scientific">Henningerozyma blattae (strain ATCC 34711 / CBS 6284 / DSM 70876 / NBRC 10599 / NRRL Y-10934 / UCD 77-7)</name>
    <name type="common">Yeast</name>
    <name type="synonym">Tetrapisispora blattae</name>
    <dbReference type="NCBI Taxonomy" id="1071380"/>
    <lineage>
        <taxon>Eukaryota</taxon>
        <taxon>Fungi</taxon>
        <taxon>Dikarya</taxon>
        <taxon>Ascomycota</taxon>
        <taxon>Saccharomycotina</taxon>
        <taxon>Saccharomycetes</taxon>
        <taxon>Saccharomycetales</taxon>
        <taxon>Saccharomycetaceae</taxon>
        <taxon>Henningerozyma</taxon>
    </lineage>
</organism>
<reference evidence="2 3" key="1">
    <citation type="journal article" date="2011" name="Proc. Natl. Acad. Sci. U.S.A.">
        <title>Evolutionary erosion of yeast sex chromosomes by mating-type switching accidents.</title>
        <authorList>
            <person name="Gordon J.L."/>
            <person name="Armisen D."/>
            <person name="Proux-Wera E."/>
            <person name="Oheigeartaigh S.S."/>
            <person name="Byrne K.P."/>
            <person name="Wolfe K.H."/>
        </authorList>
    </citation>
    <scope>NUCLEOTIDE SEQUENCE [LARGE SCALE GENOMIC DNA]</scope>
    <source>
        <strain evidence="3">ATCC 34711 / CBS 6284 / DSM 70876 / NBRC 10599 / NRRL Y-10934 / UCD 77-7</strain>
    </source>
</reference>
<gene>
    <name evidence="2" type="primary">TBLA0I01210</name>
    <name evidence="2" type="ORF">TBLA_0I01210</name>
</gene>
<feature type="compositionally biased region" description="Acidic residues" evidence="1">
    <location>
        <begin position="65"/>
        <end position="78"/>
    </location>
</feature>
<protein>
    <recommendedName>
        <fullName evidence="4">Chromatin structure-remodeling complex subunit RSC7</fullName>
    </recommendedName>
</protein>
<dbReference type="GO" id="GO:0006368">
    <property type="term" value="P:transcription elongation by RNA polymerase II"/>
    <property type="evidence" value="ECO:0007669"/>
    <property type="project" value="EnsemblFungi"/>
</dbReference>
<dbReference type="OMA" id="STNWLYQ"/>
<evidence type="ECO:0000313" key="2">
    <source>
        <dbReference type="EMBL" id="CCH62781.1"/>
    </source>
</evidence>
<dbReference type="OrthoDB" id="5598844at2759"/>
<dbReference type="GO" id="GO:0006337">
    <property type="term" value="P:nucleosome disassembly"/>
    <property type="evidence" value="ECO:0007669"/>
    <property type="project" value="EnsemblFungi"/>
</dbReference>
<dbReference type="Pfam" id="PF08624">
    <property type="entry name" value="CRC_subunit"/>
    <property type="match status" value="1"/>
</dbReference>
<dbReference type="InParanoid" id="I2H8S9"/>
<dbReference type="InterPro" id="IPR013933">
    <property type="entry name" value="CRC_Rsc7/Swp82"/>
</dbReference>
<evidence type="ECO:0000313" key="3">
    <source>
        <dbReference type="Proteomes" id="UP000002866"/>
    </source>
</evidence>
<dbReference type="KEGG" id="tbl:TBLA_0I01210"/>
<feature type="compositionally biased region" description="Polar residues" evidence="1">
    <location>
        <begin position="1"/>
        <end position="24"/>
    </location>
</feature>
<dbReference type="STRING" id="1071380.I2H8S9"/>
<dbReference type="FunCoup" id="I2H8S9">
    <property type="interactions" value="399"/>
</dbReference>
<dbReference type="EMBL" id="HE806324">
    <property type="protein sequence ID" value="CCH62781.1"/>
    <property type="molecule type" value="Genomic_DNA"/>
</dbReference>
<dbReference type="HOGENOM" id="CLU_022149_1_0_1"/>
<dbReference type="GeneID" id="14497959"/>
<keyword evidence="3" id="KW-1185">Reference proteome</keyword>
<dbReference type="RefSeq" id="XP_004182300.1">
    <property type="nucleotide sequence ID" value="XM_004182252.1"/>
</dbReference>
<proteinExistence type="predicted"/>
<evidence type="ECO:0008006" key="4">
    <source>
        <dbReference type="Google" id="ProtNLM"/>
    </source>
</evidence>
<dbReference type="AlphaFoldDB" id="I2H8S9"/>